<evidence type="ECO:0000313" key="3">
    <source>
        <dbReference type="Proteomes" id="UP000246121"/>
    </source>
</evidence>
<dbReference type="VEuPathDB" id="TriTrypDB:C3747_89g168"/>
<sequence>MFWRGWSGSILRRRHLKRGGSVRALRELRKIAILEATADKPLHEREGKLSSLLASSSSSFSSLARGSVLRSLDSAVEAAYDRMNFSKGFHSDAAVSGLSTSPKAASLSHFLTECRRLRVEIGEARDVSDRRRLRDATRLFWAGNVDGALACCAMQGRDFGFVAGFGLMDNDLHVCFPSLQLALHCMARDKSTCACTSMVLALHYMARELDHLEKNHAGPAASHSGWAKQRKLQMKDKTEVKRLDEDSSGAAGDGAAVGLEIVTPEELESFRRGIATLGVERLHLFFIERGQSGRVLGSAEDALHALEFLAIVKVDDAGEKARALVEAKRPRWCQSCHTYLVLSLFRHVTHKSKDLKFTSVVHAFKLLRIFMPLLSSSAPAPSTSSEDKQRQSGGMQTAATLRFDSHAAHAVADGNAPLFHESPAYREWHIQRDTVEGVLWGLCTTLQRKDARFVNSFHFVQIMETISRLPPHFLSRPPHPRRRAIQNFGGFATTTTTSNSSGSTDGEGATSLSRARDVEKPQTTEEVWGYLIAKACIFIPGLTSDQRRRVCFGLRRAVQKREGYFDRTTSGDKNRRSKTSTAEALLLPMAHELLQYPKDYEAAMFDRPPAEGRGGD</sequence>
<evidence type="ECO:0000256" key="1">
    <source>
        <dbReference type="SAM" id="MobiDB-lite"/>
    </source>
</evidence>
<dbReference type="Proteomes" id="UP000246121">
    <property type="component" value="Unassembled WGS sequence"/>
</dbReference>
<comment type="caution">
    <text evidence="2">The sequence shown here is derived from an EMBL/GenBank/DDBJ whole genome shotgun (WGS) entry which is preliminary data.</text>
</comment>
<gene>
    <name evidence="2" type="ORF">C4B63_42g86</name>
</gene>
<dbReference type="VEuPathDB" id="TriTrypDB:TCSYLVIO_003171"/>
<organism evidence="2 3">
    <name type="scientific">Trypanosoma cruzi</name>
    <dbReference type="NCBI Taxonomy" id="5693"/>
    <lineage>
        <taxon>Eukaryota</taxon>
        <taxon>Discoba</taxon>
        <taxon>Euglenozoa</taxon>
        <taxon>Kinetoplastea</taxon>
        <taxon>Metakinetoplastina</taxon>
        <taxon>Trypanosomatida</taxon>
        <taxon>Trypanosomatidae</taxon>
        <taxon>Trypanosoma</taxon>
        <taxon>Schizotrypanum</taxon>
    </lineage>
</organism>
<dbReference type="VEuPathDB" id="TriTrypDB:TCDM_01488"/>
<feature type="compositionally biased region" description="Low complexity" evidence="1">
    <location>
        <begin position="493"/>
        <end position="504"/>
    </location>
</feature>
<dbReference type="VEuPathDB" id="TriTrypDB:TcCLB.509055.40"/>
<dbReference type="VEuPathDB" id="TriTrypDB:ECC02_000241"/>
<reference evidence="2 3" key="1">
    <citation type="journal article" date="2018" name="Microb. Genom.">
        <title>Expanding an expanded genome: long-read sequencing of Trypanosoma cruzi.</title>
        <authorList>
            <person name="Berna L."/>
            <person name="Rodriguez M."/>
            <person name="Chiribao M.L."/>
            <person name="Parodi-Talice A."/>
            <person name="Pita S."/>
            <person name="Rijo G."/>
            <person name="Alvarez-Valin F."/>
            <person name="Robello C."/>
        </authorList>
    </citation>
    <scope>NUCLEOTIDE SEQUENCE [LARGE SCALE GENOMIC DNA]</scope>
    <source>
        <strain evidence="2 3">Dm28c</strain>
    </source>
</reference>
<accession>A0A2V2V5R9</accession>
<dbReference type="AlphaFoldDB" id="A0A2V2V5R9"/>
<dbReference type="VEuPathDB" id="TriTrypDB:TcYC6_0096090"/>
<dbReference type="VEuPathDB" id="TriTrypDB:BCY84_00926"/>
<dbReference type="VEuPathDB" id="TriTrypDB:TcBrA4_0029910"/>
<evidence type="ECO:0000313" key="2">
    <source>
        <dbReference type="EMBL" id="PWU91699.1"/>
    </source>
</evidence>
<name>A0A2V2V5R9_TRYCR</name>
<dbReference type="VEuPathDB" id="TriTrypDB:C4B63_42g86"/>
<dbReference type="VEuPathDB" id="TriTrypDB:TcG_00375"/>
<dbReference type="VEuPathDB" id="TriTrypDB:TcCLB.509965.150"/>
<proteinExistence type="predicted"/>
<dbReference type="VEuPathDB" id="TriTrypDB:Tc_MARK_1880"/>
<dbReference type="VEuPathDB" id="TriTrypDB:TcCL_NonESM00634"/>
<protein>
    <submittedName>
        <fullName evidence="2">Uncharacterized protein</fullName>
    </submittedName>
</protein>
<dbReference type="EMBL" id="PRFA01000042">
    <property type="protein sequence ID" value="PWU91699.1"/>
    <property type="molecule type" value="Genomic_DNA"/>
</dbReference>
<feature type="region of interest" description="Disordered" evidence="1">
    <location>
        <begin position="492"/>
        <end position="518"/>
    </location>
</feature>